<name>A0A3N4IS17_9PEZI</name>
<keyword evidence="3" id="KW-1185">Reference proteome</keyword>
<evidence type="ECO:0000313" key="3">
    <source>
        <dbReference type="Proteomes" id="UP000276215"/>
    </source>
</evidence>
<gene>
    <name evidence="2" type="ORF">L873DRAFT_1784635</name>
</gene>
<dbReference type="OrthoDB" id="5415741at2759"/>
<dbReference type="Proteomes" id="UP000276215">
    <property type="component" value="Unassembled WGS sequence"/>
</dbReference>
<evidence type="ECO:0000259" key="1">
    <source>
        <dbReference type="Pfam" id="PF13358"/>
    </source>
</evidence>
<dbReference type="Gene3D" id="3.30.420.10">
    <property type="entry name" value="Ribonuclease H-like superfamily/Ribonuclease H"/>
    <property type="match status" value="1"/>
</dbReference>
<sequence>MRLVDIRRESGLSHVSDTTIWKALRERGIKAYREEFKFILKSENKLQRLTYCEERKDWTLNEWRNYGFTDEMSIEIGSLFGLNLIWQDITERWHEDCVGAIKKQGISVMCWGMIGWGWKGPFHVWEMETKQEREEAATAIAILEAKRVAEENELNTLWKASDEWKQLKLTEQIAYRLQRRAEKSENIPKKRIPQTWHGKKYKIKRYKRGDGKGVDSWRYVKAVARPLLWPECLLRLQNNPAFTLMEDNAPSHSSHYTTREWEKEGILKVDWPPNSPDFNPIEHIWTLMKSRIQRHRGAERITTQTEMKSVLNEEWAQITIEEIDKEIAKLPIIMSRCIAVNGSNNFHA</sequence>
<feature type="domain" description="Tc1-like transposase DDE" evidence="1">
    <location>
        <begin position="237"/>
        <end position="299"/>
    </location>
</feature>
<organism evidence="2 3">
    <name type="scientific">Choiromyces venosus 120613-1</name>
    <dbReference type="NCBI Taxonomy" id="1336337"/>
    <lineage>
        <taxon>Eukaryota</taxon>
        <taxon>Fungi</taxon>
        <taxon>Dikarya</taxon>
        <taxon>Ascomycota</taxon>
        <taxon>Pezizomycotina</taxon>
        <taxon>Pezizomycetes</taxon>
        <taxon>Pezizales</taxon>
        <taxon>Tuberaceae</taxon>
        <taxon>Choiromyces</taxon>
    </lineage>
</organism>
<evidence type="ECO:0000313" key="2">
    <source>
        <dbReference type="EMBL" id="RPA88952.1"/>
    </source>
</evidence>
<dbReference type="AlphaFoldDB" id="A0A3N4IS17"/>
<dbReference type="InterPro" id="IPR038717">
    <property type="entry name" value="Tc1-like_DDE_dom"/>
</dbReference>
<dbReference type="Pfam" id="PF13358">
    <property type="entry name" value="DDE_3"/>
    <property type="match status" value="1"/>
</dbReference>
<proteinExistence type="predicted"/>
<accession>A0A3N4IS17</accession>
<protein>
    <recommendedName>
        <fullName evidence="1">Tc1-like transposase DDE domain-containing protein</fullName>
    </recommendedName>
</protein>
<dbReference type="EMBL" id="ML120632">
    <property type="protein sequence ID" value="RPA88952.1"/>
    <property type="molecule type" value="Genomic_DNA"/>
</dbReference>
<dbReference type="STRING" id="1336337.A0A3N4IS17"/>
<dbReference type="InterPro" id="IPR036397">
    <property type="entry name" value="RNaseH_sf"/>
</dbReference>
<dbReference type="GO" id="GO:0003676">
    <property type="term" value="F:nucleic acid binding"/>
    <property type="evidence" value="ECO:0007669"/>
    <property type="project" value="InterPro"/>
</dbReference>
<reference evidence="2 3" key="1">
    <citation type="journal article" date="2018" name="Nat. Ecol. Evol.">
        <title>Pezizomycetes genomes reveal the molecular basis of ectomycorrhizal truffle lifestyle.</title>
        <authorList>
            <person name="Murat C."/>
            <person name="Payen T."/>
            <person name="Noel B."/>
            <person name="Kuo A."/>
            <person name="Morin E."/>
            <person name="Chen J."/>
            <person name="Kohler A."/>
            <person name="Krizsan K."/>
            <person name="Balestrini R."/>
            <person name="Da Silva C."/>
            <person name="Montanini B."/>
            <person name="Hainaut M."/>
            <person name="Levati E."/>
            <person name="Barry K.W."/>
            <person name="Belfiori B."/>
            <person name="Cichocki N."/>
            <person name="Clum A."/>
            <person name="Dockter R.B."/>
            <person name="Fauchery L."/>
            <person name="Guy J."/>
            <person name="Iotti M."/>
            <person name="Le Tacon F."/>
            <person name="Lindquist E.A."/>
            <person name="Lipzen A."/>
            <person name="Malagnac F."/>
            <person name="Mello A."/>
            <person name="Molinier V."/>
            <person name="Miyauchi S."/>
            <person name="Poulain J."/>
            <person name="Riccioni C."/>
            <person name="Rubini A."/>
            <person name="Sitrit Y."/>
            <person name="Splivallo R."/>
            <person name="Traeger S."/>
            <person name="Wang M."/>
            <person name="Zifcakova L."/>
            <person name="Wipf D."/>
            <person name="Zambonelli A."/>
            <person name="Paolocci F."/>
            <person name="Nowrousian M."/>
            <person name="Ottonello S."/>
            <person name="Baldrian P."/>
            <person name="Spatafora J.W."/>
            <person name="Henrissat B."/>
            <person name="Nagy L.G."/>
            <person name="Aury J.M."/>
            <person name="Wincker P."/>
            <person name="Grigoriev I.V."/>
            <person name="Bonfante P."/>
            <person name="Martin F.M."/>
        </authorList>
    </citation>
    <scope>NUCLEOTIDE SEQUENCE [LARGE SCALE GENOMIC DNA]</scope>
    <source>
        <strain evidence="2 3">120613-1</strain>
    </source>
</reference>